<comment type="caution">
    <text evidence="1">The sequence shown here is derived from an EMBL/GenBank/DDBJ whole genome shotgun (WGS) entry which is preliminary data.</text>
</comment>
<reference evidence="1 2" key="1">
    <citation type="submission" date="2023-07" db="EMBL/GenBank/DDBJ databases">
        <title>Sorghum-associated microbial communities from plants grown in Nebraska, USA.</title>
        <authorList>
            <person name="Schachtman D."/>
        </authorList>
    </citation>
    <scope>NUCLEOTIDE SEQUENCE [LARGE SCALE GENOMIC DNA]</scope>
    <source>
        <strain evidence="1 2">4256</strain>
    </source>
</reference>
<keyword evidence="2" id="KW-1185">Reference proteome</keyword>
<accession>A0ABU1X1A4</accession>
<evidence type="ECO:0000313" key="1">
    <source>
        <dbReference type="EMBL" id="MDR7154832.1"/>
    </source>
</evidence>
<name>A0ABU1X1A4_SPHXE</name>
<dbReference type="EMBL" id="JAVDWV010000006">
    <property type="protein sequence ID" value="MDR7154832.1"/>
    <property type="molecule type" value="Genomic_DNA"/>
</dbReference>
<gene>
    <name evidence="1" type="ORF">J2W40_001647</name>
</gene>
<dbReference type="Proteomes" id="UP001267638">
    <property type="component" value="Unassembled WGS sequence"/>
</dbReference>
<evidence type="ECO:0000313" key="2">
    <source>
        <dbReference type="Proteomes" id="UP001267638"/>
    </source>
</evidence>
<organism evidence="1 2">
    <name type="scientific">Sphingobium xenophagum</name>
    <dbReference type="NCBI Taxonomy" id="121428"/>
    <lineage>
        <taxon>Bacteria</taxon>
        <taxon>Pseudomonadati</taxon>
        <taxon>Pseudomonadota</taxon>
        <taxon>Alphaproteobacteria</taxon>
        <taxon>Sphingomonadales</taxon>
        <taxon>Sphingomonadaceae</taxon>
        <taxon>Sphingobium</taxon>
    </lineage>
</organism>
<protein>
    <submittedName>
        <fullName evidence="1">Uncharacterized protein</fullName>
    </submittedName>
</protein>
<sequence>MTMVQPIALASDRVMAALKSGLELEFGRGAGEALAARFLEAEETDIRWDARARERWVGAYITQEEELELDRIVATGFLDGRWFVGMFIVDGDGNAHGMLCCRTFACDEAASQAFTQMR</sequence>
<proteinExistence type="predicted"/>
<dbReference type="RefSeq" id="WP_310223451.1">
    <property type="nucleotide sequence ID" value="NZ_JAVDWV010000006.1"/>
</dbReference>